<evidence type="ECO:0000313" key="2">
    <source>
        <dbReference type="Proteomes" id="UP000308197"/>
    </source>
</evidence>
<sequence length="88" mass="9924">MHWHLGNKERLCRRTTNGLLCMALEEVACDLLGVDTHGTSSLRSHWLPIDYSLSKFRSVFSLIVRGSSCQVHDATVWRATVIAVLEDL</sequence>
<dbReference type="InParanoid" id="A0A5C3P7D4"/>
<reference evidence="1 2" key="1">
    <citation type="journal article" date="2019" name="Nat. Ecol. Evol.">
        <title>Megaphylogeny resolves global patterns of mushroom evolution.</title>
        <authorList>
            <person name="Varga T."/>
            <person name="Krizsan K."/>
            <person name="Foldi C."/>
            <person name="Dima B."/>
            <person name="Sanchez-Garcia M."/>
            <person name="Sanchez-Ramirez S."/>
            <person name="Szollosi G.J."/>
            <person name="Szarkandi J.G."/>
            <person name="Papp V."/>
            <person name="Albert L."/>
            <person name="Andreopoulos W."/>
            <person name="Angelini C."/>
            <person name="Antonin V."/>
            <person name="Barry K.W."/>
            <person name="Bougher N.L."/>
            <person name="Buchanan P."/>
            <person name="Buyck B."/>
            <person name="Bense V."/>
            <person name="Catcheside P."/>
            <person name="Chovatia M."/>
            <person name="Cooper J."/>
            <person name="Damon W."/>
            <person name="Desjardin D."/>
            <person name="Finy P."/>
            <person name="Geml J."/>
            <person name="Haridas S."/>
            <person name="Hughes K."/>
            <person name="Justo A."/>
            <person name="Karasinski D."/>
            <person name="Kautmanova I."/>
            <person name="Kiss B."/>
            <person name="Kocsube S."/>
            <person name="Kotiranta H."/>
            <person name="LaButti K.M."/>
            <person name="Lechner B.E."/>
            <person name="Liimatainen K."/>
            <person name="Lipzen A."/>
            <person name="Lukacs Z."/>
            <person name="Mihaltcheva S."/>
            <person name="Morgado L.N."/>
            <person name="Niskanen T."/>
            <person name="Noordeloos M.E."/>
            <person name="Ohm R.A."/>
            <person name="Ortiz-Santana B."/>
            <person name="Ovrebo C."/>
            <person name="Racz N."/>
            <person name="Riley R."/>
            <person name="Savchenko A."/>
            <person name="Shiryaev A."/>
            <person name="Soop K."/>
            <person name="Spirin V."/>
            <person name="Szebenyi C."/>
            <person name="Tomsovsky M."/>
            <person name="Tulloss R.E."/>
            <person name="Uehling J."/>
            <person name="Grigoriev I.V."/>
            <person name="Vagvolgyi C."/>
            <person name="Papp T."/>
            <person name="Martin F.M."/>
            <person name="Miettinen O."/>
            <person name="Hibbett D.S."/>
            <person name="Nagy L.G."/>
        </authorList>
    </citation>
    <scope>NUCLEOTIDE SEQUENCE [LARGE SCALE GENOMIC DNA]</scope>
    <source>
        <strain evidence="1 2">HHB13444</strain>
    </source>
</reference>
<gene>
    <name evidence="1" type="ORF">K466DRAFT_183958</name>
</gene>
<evidence type="ECO:0000313" key="1">
    <source>
        <dbReference type="EMBL" id="TFK85575.1"/>
    </source>
</evidence>
<keyword evidence="2" id="KW-1185">Reference proteome</keyword>
<proteinExistence type="predicted"/>
<name>A0A5C3P7D4_9APHY</name>
<dbReference type="EMBL" id="ML211245">
    <property type="protein sequence ID" value="TFK85575.1"/>
    <property type="molecule type" value="Genomic_DNA"/>
</dbReference>
<accession>A0A5C3P7D4</accession>
<protein>
    <submittedName>
        <fullName evidence="1">Uncharacterized protein</fullName>
    </submittedName>
</protein>
<dbReference type="Proteomes" id="UP000308197">
    <property type="component" value="Unassembled WGS sequence"/>
</dbReference>
<dbReference type="AlphaFoldDB" id="A0A5C3P7D4"/>
<organism evidence="1 2">
    <name type="scientific">Polyporus arcularius HHB13444</name>
    <dbReference type="NCBI Taxonomy" id="1314778"/>
    <lineage>
        <taxon>Eukaryota</taxon>
        <taxon>Fungi</taxon>
        <taxon>Dikarya</taxon>
        <taxon>Basidiomycota</taxon>
        <taxon>Agaricomycotina</taxon>
        <taxon>Agaricomycetes</taxon>
        <taxon>Polyporales</taxon>
        <taxon>Polyporaceae</taxon>
        <taxon>Polyporus</taxon>
    </lineage>
</organism>